<proteinExistence type="predicted"/>
<organism evidence="1">
    <name type="scientific">uncultured Caudovirales phage</name>
    <dbReference type="NCBI Taxonomy" id="2100421"/>
    <lineage>
        <taxon>Viruses</taxon>
        <taxon>Duplodnaviria</taxon>
        <taxon>Heunggongvirae</taxon>
        <taxon>Uroviricota</taxon>
        <taxon>Caudoviricetes</taxon>
        <taxon>Peduoviridae</taxon>
        <taxon>Maltschvirus</taxon>
        <taxon>Maltschvirus maltsch</taxon>
    </lineage>
</organism>
<reference evidence="1" key="1">
    <citation type="submission" date="2020-05" db="EMBL/GenBank/DDBJ databases">
        <authorList>
            <person name="Chiriac C."/>
            <person name="Salcher M."/>
            <person name="Ghai R."/>
            <person name="Kavagutti S V."/>
        </authorList>
    </citation>
    <scope>NUCLEOTIDE SEQUENCE</scope>
</reference>
<evidence type="ECO:0000313" key="1">
    <source>
        <dbReference type="EMBL" id="CAB4199014.1"/>
    </source>
</evidence>
<dbReference type="EMBL" id="LR797285">
    <property type="protein sequence ID" value="CAB4199014.1"/>
    <property type="molecule type" value="Genomic_DNA"/>
</dbReference>
<gene>
    <name evidence="1" type="ORF">UFOVP1336_4</name>
</gene>
<protein>
    <submittedName>
        <fullName evidence="1">Uncharacterized protein</fullName>
    </submittedName>
</protein>
<name>A0A6J5S242_9CAUD</name>
<sequence>MTNGKLALLRLAAREFEGISASAEMFLSHGINHEDADGQVWALLKKMEKIQMRADKIRAKLDSQLEKYGEIAVQEIY</sequence>
<accession>A0A6J5S242</accession>